<organism evidence="1 2">
    <name type="scientific">Phyllosticta paracitricarpa</name>
    <dbReference type="NCBI Taxonomy" id="2016321"/>
    <lineage>
        <taxon>Eukaryota</taxon>
        <taxon>Fungi</taxon>
        <taxon>Dikarya</taxon>
        <taxon>Ascomycota</taxon>
        <taxon>Pezizomycotina</taxon>
        <taxon>Dothideomycetes</taxon>
        <taxon>Dothideomycetes incertae sedis</taxon>
        <taxon>Botryosphaeriales</taxon>
        <taxon>Phyllostictaceae</taxon>
        <taxon>Phyllosticta</taxon>
    </lineage>
</organism>
<evidence type="ECO:0000313" key="1">
    <source>
        <dbReference type="EMBL" id="KAK7605740.1"/>
    </source>
</evidence>
<name>A0ABR1MUA8_9PEZI</name>
<accession>A0ABR1MUA8</accession>
<keyword evidence="2" id="KW-1185">Reference proteome</keyword>
<proteinExistence type="predicted"/>
<gene>
    <name evidence="1" type="ORF">JOL62DRAFT_607670</name>
</gene>
<sequence>MEWHLVAPEPRQTGKTDRANQQLLLDAFLAHVCLCCMTWRPYSVFSPHLNTTHLSPSSPLRPSMTDTVQQQNRERIWRACDNKDGHDPAAVAQIWRWMARTRFSADTPASACRELLAIFNLAPNSGMNAEQHMKALETALLQRIRGNELKHLQDHGLIDAAGCWDGDTVRGIKQQELVDIKAWLPGQWQDVLSAVRAVRLKQTCHEVANEMRDDYGRRFRNAGRRHEAGD</sequence>
<comment type="caution">
    <text evidence="1">The sequence shown here is derived from an EMBL/GenBank/DDBJ whole genome shotgun (WGS) entry which is preliminary data.</text>
</comment>
<dbReference type="Proteomes" id="UP001367316">
    <property type="component" value="Unassembled WGS sequence"/>
</dbReference>
<dbReference type="EMBL" id="JBBPBF010000070">
    <property type="protein sequence ID" value="KAK7605740.1"/>
    <property type="molecule type" value="Genomic_DNA"/>
</dbReference>
<evidence type="ECO:0000313" key="2">
    <source>
        <dbReference type="Proteomes" id="UP001367316"/>
    </source>
</evidence>
<reference evidence="1 2" key="1">
    <citation type="submission" date="2024-04" db="EMBL/GenBank/DDBJ databases">
        <title>Phyllosticta paracitricarpa is synonymous to the EU quarantine fungus P. citricarpa based on phylogenomic analyses.</title>
        <authorList>
            <consortium name="Lawrence Berkeley National Laboratory"/>
            <person name="Van ingen-buijs V.A."/>
            <person name="Van westerhoven A.C."/>
            <person name="Haridas S."/>
            <person name="Skiadas P."/>
            <person name="Martin F."/>
            <person name="Groenewald J.Z."/>
            <person name="Crous P.W."/>
            <person name="Seidl M.F."/>
        </authorList>
    </citation>
    <scope>NUCLEOTIDE SEQUENCE [LARGE SCALE GENOMIC DNA]</scope>
    <source>
        <strain evidence="1 2">CBS 141358</strain>
    </source>
</reference>
<protein>
    <submittedName>
        <fullName evidence="1">Uncharacterized protein</fullName>
    </submittedName>
</protein>